<gene>
    <name evidence="6 8" type="primary">rsmG</name>
    <name evidence="8" type="ORF">L1892_00380</name>
</gene>
<keyword evidence="9" id="KW-1185">Reference proteome</keyword>
<dbReference type="InterPro" id="IPR003682">
    <property type="entry name" value="rRNA_ssu_MeTfrase_G"/>
</dbReference>
<dbReference type="GO" id="GO:0008168">
    <property type="term" value="F:methyltransferase activity"/>
    <property type="evidence" value="ECO:0007669"/>
    <property type="project" value="UniProtKB-KW"/>
</dbReference>
<comment type="function">
    <text evidence="6">Specifically methylates the N7 position of a guanine in 16S rRNA.</text>
</comment>
<feature type="compositionally biased region" description="Low complexity" evidence="7">
    <location>
        <begin position="224"/>
        <end position="235"/>
    </location>
</feature>
<dbReference type="EC" id="2.1.1.-" evidence="6"/>
<evidence type="ECO:0000256" key="5">
    <source>
        <dbReference type="ARBA" id="ARBA00022691"/>
    </source>
</evidence>
<dbReference type="Proteomes" id="UP001108089">
    <property type="component" value="Unassembled WGS sequence"/>
</dbReference>
<keyword evidence="5 6" id="KW-0949">S-adenosyl-L-methionine</keyword>
<evidence type="ECO:0000256" key="6">
    <source>
        <dbReference type="HAMAP-Rule" id="MF_00074"/>
    </source>
</evidence>
<comment type="caution">
    <text evidence="6">Lacks conserved residue(s) required for the propagation of feature annotation.</text>
</comment>
<dbReference type="RefSeq" id="WP_235721474.1">
    <property type="nucleotide sequence ID" value="NZ_JAKGCU010000001.1"/>
</dbReference>
<dbReference type="Pfam" id="PF02527">
    <property type="entry name" value="GidB"/>
    <property type="match status" value="1"/>
</dbReference>
<keyword evidence="4 6" id="KW-0808">Transferase</keyword>
<dbReference type="HAMAP" id="MF_00074">
    <property type="entry name" value="16SrRNA_methyltr_G"/>
    <property type="match status" value="1"/>
</dbReference>
<dbReference type="InterPro" id="IPR029063">
    <property type="entry name" value="SAM-dependent_MTases_sf"/>
</dbReference>
<evidence type="ECO:0000256" key="2">
    <source>
        <dbReference type="ARBA" id="ARBA00022552"/>
    </source>
</evidence>
<dbReference type="PANTHER" id="PTHR31760:SF0">
    <property type="entry name" value="S-ADENOSYL-L-METHIONINE-DEPENDENT METHYLTRANSFERASES SUPERFAMILY PROTEIN"/>
    <property type="match status" value="1"/>
</dbReference>
<evidence type="ECO:0000313" key="8">
    <source>
        <dbReference type="EMBL" id="MCF3936840.1"/>
    </source>
</evidence>
<dbReference type="CDD" id="cd02440">
    <property type="entry name" value="AdoMet_MTases"/>
    <property type="match status" value="1"/>
</dbReference>
<feature type="binding site" evidence="6">
    <location>
        <position position="148"/>
    </location>
    <ligand>
        <name>S-adenosyl-L-methionine</name>
        <dbReference type="ChEBI" id="CHEBI:59789"/>
    </ligand>
</feature>
<name>A0ABS9DEZ6_9ACTN</name>
<dbReference type="PIRSF" id="PIRSF003078">
    <property type="entry name" value="GidB"/>
    <property type="match status" value="1"/>
</dbReference>
<protein>
    <recommendedName>
        <fullName evidence="6">Ribosomal RNA small subunit methyltransferase G</fullName>
        <ecNumber evidence="6">2.1.1.-</ecNumber>
    </recommendedName>
    <alternativeName>
        <fullName evidence="6">16S rRNA 7-methylguanosine methyltransferase</fullName>
        <shortName evidence="6">16S rRNA m7G methyltransferase</shortName>
    </alternativeName>
</protein>
<comment type="similarity">
    <text evidence="6">Belongs to the methyltransferase superfamily. RNA methyltransferase RsmG family.</text>
</comment>
<feature type="binding site" evidence="6">
    <location>
        <position position="80"/>
    </location>
    <ligand>
        <name>S-adenosyl-L-methionine</name>
        <dbReference type="ChEBI" id="CHEBI:59789"/>
    </ligand>
</feature>
<feature type="compositionally biased region" description="Basic residues" evidence="7">
    <location>
        <begin position="236"/>
        <end position="248"/>
    </location>
</feature>
<evidence type="ECO:0000256" key="1">
    <source>
        <dbReference type="ARBA" id="ARBA00022490"/>
    </source>
</evidence>
<keyword evidence="2 6" id="KW-0698">rRNA processing</keyword>
<dbReference type="NCBIfam" id="TIGR00138">
    <property type="entry name" value="rsmG_gidB"/>
    <property type="match status" value="1"/>
</dbReference>
<dbReference type="SUPFAM" id="SSF53335">
    <property type="entry name" value="S-adenosyl-L-methionine-dependent methyltransferases"/>
    <property type="match status" value="1"/>
</dbReference>
<accession>A0ABS9DEZ6</accession>
<feature type="region of interest" description="Disordered" evidence="7">
    <location>
        <begin position="224"/>
        <end position="248"/>
    </location>
</feature>
<sequence length="248" mass="26663">MFHVKRDEEVEIPHAPEASIAVFGNSQTRADRYCAALATDGVLLGLIGPREVPRLWERHILNCAVLGDVIEDAETVVDIGSGAGLPGIPLAMARPDLSITLVEPLLRRSEFLERIVDELELNVRVIRGRAEEKAVRSDIGGADVVTSRAVAPLERLSKWSAPLVRDGGRMVAIKGSSAAEEIERDGEVAHRQGIVDLHVEQCGAGVLDVATTVVIGHKRAVGGARTTTGTQGARSAAKRRGRRRDRKG</sequence>
<reference evidence="8" key="1">
    <citation type="submission" date="2022-01" db="EMBL/GenBank/DDBJ databases">
        <title>Gordonia xiamenensis sp. nov., isolated from surface seawater in Xiamen.</title>
        <authorList>
            <person name="He Y.F."/>
        </authorList>
    </citation>
    <scope>NUCLEOTIDE SEQUENCE</scope>
    <source>
        <strain evidence="8">GW1C4-4</strain>
    </source>
</reference>
<feature type="binding site" evidence="6">
    <location>
        <begin position="130"/>
        <end position="131"/>
    </location>
    <ligand>
        <name>S-adenosyl-L-methionine</name>
        <dbReference type="ChEBI" id="CHEBI:59789"/>
    </ligand>
</feature>
<dbReference type="Gene3D" id="3.40.50.150">
    <property type="entry name" value="Vaccinia Virus protein VP39"/>
    <property type="match status" value="1"/>
</dbReference>
<evidence type="ECO:0000313" key="9">
    <source>
        <dbReference type="Proteomes" id="UP001108089"/>
    </source>
</evidence>
<proteinExistence type="inferred from homology"/>
<evidence type="ECO:0000256" key="4">
    <source>
        <dbReference type="ARBA" id="ARBA00022679"/>
    </source>
</evidence>
<comment type="subcellular location">
    <subcellularLocation>
        <location evidence="6">Cytoplasm</location>
    </subcellularLocation>
</comment>
<dbReference type="EMBL" id="JAKGCU010000001">
    <property type="protein sequence ID" value="MCF3936840.1"/>
    <property type="molecule type" value="Genomic_DNA"/>
</dbReference>
<keyword evidence="3 6" id="KW-0489">Methyltransferase</keyword>
<feature type="binding site" evidence="6">
    <location>
        <position position="85"/>
    </location>
    <ligand>
        <name>S-adenosyl-L-methionine</name>
        <dbReference type="ChEBI" id="CHEBI:59789"/>
    </ligand>
</feature>
<evidence type="ECO:0000256" key="7">
    <source>
        <dbReference type="SAM" id="MobiDB-lite"/>
    </source>
</evidence>
<dbReference type="PANTHER" id="PTHR31760">
    <property type="entry name" value="S-ADENOSYL-L-METHIONINE-DEPENDENT METHYLTRANSFERASES SUPERFAMILY PROTEIN"/>
    <property type="match status" value="1"/>
</dbReference>
<organism evidence="8 9">
    <name type="scientific">Gordonia tangerina</name>
    <dbReference type="NCBI Taxonomy" id="2911060"/>
    <lineage>
        <taxon>Bacteria</taxon>
        <taxon>Bacillati</taxon>
        <taxon>Actinomycetota</taxon>
        <taxon>Actinomycetes</taxon>
        <taxon>Mycobacteriales</taxon>
        <taxon>Gordoniaceae</taxon>
        <taxon>Gordonia</taxon>
    </lineage>
</organism>
<dbReference type="GO" id="GO:0032259">
    <property type="term" value="P:methylation"/>
    <property type="evidence" value="ECO:0007669"/>
    <property type="project" value="UniProtKB-KW"/>
</dbReference>
<keyword evidence="1 6" id="KW-0963">Cytoplasm</keyword>
<evidence type="ECO:0000256" key="3">
    <source>
        <dbReference type="ARBA" id="ARBA00022603"/>
    </source>
</evidence>
<comment type="caution">
    <text evidence="8">The sequence shown here is derived from an EMBL/GenBank/DDBJ whole genome shotgun (WGS) entry which is preliminary data.</text>
</comment>